<dbReference type="EMBL" id="WSZM01000111">
    <property type="protein sequence ID" value="KAF4041786.1"/>
    <property type="molecule type" value="Genomic_DNA"/>
</dbReference>
<proteinExistence type="predicted"/>
<dbReference type="Proteomes" id="UP000602510">
    <property type="component" value="Unassembled WGS sequence"/>
</dbReference>
<dbReference type="AlphaFoldDB" id="A0A833TJ76"/>
<evidence type="ECO:0000313" key="2">
    <source>
        <dbReference type="EMBL" id="KAF4137552.1"/>
    </source>
</evidence>
<evidence type="ECO:0000313" key="1">
    <source>
        <dbReference type="EMBL" id="KAF4041786.1"/>
    </source>
</evidence>
<organism evidence="1 3">
    <name type="scientific">Phytophthora infestans</name>
    <name type="common">Potato late blight agent</name>
    <name type="synonym">Botrytis infestans</name>
    <dbReference type="NCBI Taxonomy" id="4787"/>
    <lineage>
        <taxon>Eukaryota</taxon>
        <taxon>Sar</taxon>
        <taxon>Stramenopiles</taxon>
        <taxon>Oomycota</taxon>
        <taxon>Peronosporomycetes</taxon>
        <taxon>Peronosporales</taxon>
        <taxon>Peronosporaceae</taxon>
        <taxon>Phytophthora</taxon>
    </lineage>
</organism>
<keyword evidence="3" id="KW-1185">Reference proteome</keyword>
<gene>
    <name evidence="1" type="ORF">GN244_ATG05822</name>
    <name evidence="2" type="ORF">GN958_ATG13234</name>
</gene>
<reference evidence="1" key="1">
    <citation type="submission" date="2020-04" db="EMBL/GenBank/DDBJ databases">
        <title>Hybrid Assembly of Korean Phytophthora infestans isolates.</title>
        <authorList>
            <person name="Prokchorchik M."/>
            <person name="Lee Y."/>
            <person name="Seo J."/>
            <person name="Cho J.-H."/>
            <person name="Park Y.-E."/>
            <person name="Jang D.-C."/>
            <person name="Im J.-S."/>
            <person name="Choi J.-G."/>
            <person name="Park H.-J."/>
            <person name="Lee G.-B."/>
            <person name="Lee Y.-G."/>
            <person name="Hong S.-Y."/>
            <person name="Cho K."/>
            <person name="Sohn K.H."/>
        </authorList>
    </citation>
    <scope>NUCLEOTIDE SEQUENCE</scope>
    <source>
        <strain evidence="1">KR_1_A1</strain>
        <strain evidence="2">KR_2_A2</strain>
    </source>
</reference>
<dbReference type="Proteomes" id="UP000704712">
    <property type="component" value="Unassembled WGS sequence"/>
</dbReference>
<protein>
    <submittedName>
        <fullName evidence="1">Uncharacterized protein</fullName>
    </submittedName>
</protein>
<evidence type="ECO:0000313" key="3">
    <source>
        <dbReference type="Proteomes" id="UP000602510"/>
    </source>
</evidence>
<sequence>MDTTRCHFNFDEVTLGLLSGYNYCFCRVPKPWATCGDDALKLEFWEESGYRDIRKDDADSALSRQKVAD</sequence>
<accession>A0A833TJ76</accession>
<dbReference type="EMBL" id="JAACNO010001787">
    <property type="protein sequence ID" value="KAF4137552.1"/>
    <property type="molecule type" value="Genomic_DNA"/>
</dbReference>
<name>A0A833TJ76_PHYIN</name>
<comment type="caution">
    <text evidence="1">The sequence shown here is derived from an EMBL/GenBank/DDBJ whole genome shotgun (WGS) entry which is preliminary data.</text>
</comment>